<dbReference type="GO" id="GO:0004672">
    <property type="term" value="F:protein kinase activity"/>
    <property type="evidence" value="ECO:0007669"/>
    <property type="project" value="InterPro"/>
</dbReference>
<dbReference type="SUPFAM" id="SSF56112">
    <property type="entry name" value="Protein kinase-like (PK-like)"/>
    <property type="match status" value="1"/>
</dbReference>
<dbReference type="InterPro" id="IPR051564">
    <property type="entry name" value="LRR_receptor-like_kinase"/>
</dbReference>
<dbReference type="InterPro" id="IPR000719">
    <property type="entry name" value="Prot_kinase_dom"/>
</dbReference>
<dbReference type="InterPro" id="IPR011009">
    <property type="entry name" value="Kinase-like_dom_sf"/>
</dbReference>
<dbReference type="Proteomes" id="UP000239757">
    <property type="component" value="Unassembled WGS sequence"/>
</dbReference>
<name>A0A2P5W4L3_GOSBA</name>
<evidence type="ECO:0000313" key="3">
    <source>
        <dbReference type="Proteomes" id="UP000239757"/>
    </source>
</evidence>
<dbReference type="GO" id="GO:0016020">
    <property type="term" value="C:membrane"/>
    <property type="evidence" value="ECO:0007669"/>
    <property type="project" value="TreeGrafter"/>
</dbReference>
<dbReference type="AlphaFoldDB" id="A0A2P5W4L3"/>
<dbReference type="GO" id="GO:0005524">
    <property type="term" value="F:ATP binding"/>
    <property type="evidence" value="ECO:0007669"/>
    <property type="project" value="InterPro"/>
</dbReference>
<gene>
    <name evidence="2" type="ORF">GOBAR_AA34650</name>
</gene>
<dbReference type="PANTHER" id="PTHR48055">
    <property type="entry name" value="LEUCINE-RICH REPEAT RECEPTOR PROTEIN KINASE EMS1"/>
    <property type="match status" value="1"/>
</dbReference>
<reference evidence="2 3" key="1">
    <citation type="submission" date="2015-01" db="EMBL/GenBank/DDBJ databases">
        <title>Genome of allotetraploid Gossypium barbadense reveals genomic plasticity and fiber elongation in cotton evolution.</title>
        <authorList>
            <person name="Chen X."/>
            <person name="Liu X."/>
            <person name="Zhao B."/>
            <person name="Zheng H."/>
            <person name="Hu Y."/>
            <person name="Lu G."/>
            <person name="Yang C."/>
            <person name="Chen J."/>
            <person name="Shan C."/>
            <person name="Zhang L."/>
            <person name="Zhou Y."/>
            <person name="Wang L."/>
            <person name="Guo W."/>
            <person name="Bai Y."/>
            <person name="Ruan J."/>
            <person name="Shangguan X."/>
            <person name="Mao Y."/>
            <person name="Jiang J."/>
            <person name="Zhu Y."/>
            <person name="Lei J."/>
            <person name="Kang H."/>
            <person name="Chen S."/>
            <person name="He X."/>
            <person name="Wang R."/>
            <person name="Wang Y."/>
            <person name="Chen J."/>
            <person name="Wang L."/>
            <person name="Yu S."/>
            <person name="Wang B."/>
            <person name="Wei J."/>
            <person name="Song S."/>
            <person name="Lu X."/>
            <person name="Gao Z."/>
            <person name="Gu W."/>
            <person name="Deng X."/>
            <person name="Ma D."/>
            <person name="Wang S."/>
            <person name="Liang W."/>
            <person name="Fang L."/>
            <person name="Cai C."/>
            <person name="Zhu X."/>
            <person name="Zhou B."/>
            <person name="Zhang Y."/>
            <person name="Chen Z."/>
            <person name="Xu S."/>
            <person name="Zhu R."/>
            <person name="Wang S."/>
            <person name="Zhang T."/>
            <person name="Zhao G."/>
        </authorList>
    </citation>
    <scope>NUCLEOTIDE SEQUENCE [LARGE SCALE GENOMIC DNA]</scope>
    <source>
        <strain evidence="3">cv. Xinhai21</strain>
        <tissue evidence="2">Leaf</tissue>
    </source>
</reference>
<dbReference type="Gene3D" id="1.10.510.10">
    <property type="entry name" value="Transferase(Phosphotransferase) domain 1"/>
    <property type="match status" value="1"/>
</dbReference>
<sequence length="167" mass="19016">MDIQYPIIHCDIKLSNILLDEDMVAHVRDFGVAKLLGEEFGSVGIFSIKSNVYSCGIALIETFTKKKPTDNYFAEEMIRHWMECSLPKGVIEIADADLLRREDEYLVVKANCISSIMKLALNCLAELPGERKDMKDVVVELKKIKQRLLNKEVVVDQGKLKETNKKK</sequence>
<dbReference type="EMBL" id="KZ669147">
    <property type="protein sequence ID" value="PPR86042.1"/>
    <property type="molecule type" value="Genomic_DNA"/>
</dbReference>
<organism evidence="2 3">
    <name type="scientific">Gossypium barbadense</name>
    <name type="common">Sea Island cotton</name>
    <name type="synonym">Hibiscus barbadensis</name>
    <dbReference type="NCBI Taxonomy" id="3634"/>
    <lineage>
        <taxon>Eukaryota</taxon>
        <taxon>Viridiplantae</taxon>
        <taxon>Streptophyta</taxon>
        <taxon>Embryophyta</taxon>
        <taxon>Tracheophyta</taxon>
        <taxon>Spermatophyta</taxon>
        <taxon>Magnoliopsida</taxon>
        <taxon>eudicotyledons</taxon>
        <taxon>Gunneridae</taxon>
        <taxon>Pentapetalae</taxon>
        <taxon>rosids</taxon>
        <taxon>malvids</taxon>
        <taxon>Malvales</taxon>
        <taxon>Malvaceae</taxon>
        <taxon>Malvoideae</taxon>
        <taxon>Gossypium</taxon>
    </lineage>
</organism>
<dbReference type="PANTHER" id="PTHR48055:SF36">
    <property type="entry name" value="PROTEIN KINASE, PLANT-TYPE, PUTATIVE-RELATED"/>
    <property type="match status" value="1"/>
</dbReference>
<dbReference type="PROSITE" id="PS50011">
    <property type="entry name" value="PROTEIN_KINASE_DOM"/>
    <property type="match status" value="1"/>
</dbReference>
<evidence type="ECO:0000313" key="2">
    <source>
        <dbReference type="EMBL" id="PPR86042.1"/>
    </source>
</evidence>
<feature type="domain" description="Protein kinase" evidence="1">
    <location>
        <begin position="1"/>
        <end position="149"/>
    </location>
</feature>
<protein>
    <recommendedName>
        <fullName evidence="1">Protein kinase domain-containing protein</fullName>
    </recommendedName>
</protein>
<proteinExistence type="predicted"/>
<accession>A0A2P5W4L3</accession>
<dbReference type="InterPro" id="IPR008271">
    <property type="entry name" value="Ser/Thr_kinase_AS"/>
</dbReference>
<dbReference type="OrthoDB" id="1724816at2759"/>
<evidence type="ECO:0000259" key="1">
    <source>
        <dbReference type="PROSITE" id="PS50011"/>
    </source>
</evidence>
<dbReference type="PROSITE" id="PS00108">
    <property type="entry name" value="PROTEIN_KINASE_ST"/>
    <property type="match status" value="1"/>
</dbReference>